<evidence type="ECO:0000313" key="2">
    <source>
        <dbReference type="EMBL" id="RPD59864.1"/>
    </source>
</evidence>
<dbReference type="EMBL" id="ML122268">
    <property type="protein sequence ID" value="RPD59864.1"/>
    <property type="molecule type" value="Genomic_DNA"/>
</dbReference>
<keyword evidence="3" id="KW-1185">Reference proteome</keyword>
<protein>
    <submittedName>
        <fullName evidence="2">Uncharacterized protein</fullName>
    </submittedName>
</protein>
<gene>
    <name evidence="2" type="ORF">L227DRAFT_653772</name>
</gene>
<dbReference type="Proteomes" id="UP000313359">
    <property type="component" value="Unassembled WGS sequence"/>
</dbReference>
<feature type="coiled-coil region" evidence="1">
    <location>
        <begin position="235"/>
        <end position="262"/>
    </location>
</feature>
<proteinExistence type="predicted"/>
<evidence type="ECO:0000256" key="1">
    <source>
        <dbReference type="SAM" id="Coils"/>
    </source>
</evidence>
<name>A0A5C2S9U8_9APHY</name>
<dbReference type="SUPFAM" id="SSF46966">
    <property type="entry name" value="Spectrin repeat"/>
    <property type="match status" value="1"/>
</dbReference>
<reference evidence="2" key="1">
    <citation type="journal article" date="2018" name="Genome Biol. Evol.">
        <title>Genomics and development of Lentinus tigrinus, a white-rot wood-decaying mushroom with dimorphic fruiting bodies.</title>
        <authorList>
            <person name="Wu B."/>
            <person name="Xu Z."/>
            <person name="Knudson A."/>
            <person name="Carlson A."/>
            <person name="Chen N."/>
            <person name="Kovaka S."/>
            <person name="LaButti K."/>
            <person name="Lipzen A."/>
            <person name="Pennachio C."/>
            <person name="Riley R."/>
            <person name="Schakwitz W."/>
            <person name="Umezawa K."/>
            <person name="Ohm R.A."/>
            <person name="Grigoriev I.V."/>
            <person name="Nagy L.G."/>
            <person name="Gibbons J."/>
            <person name="Hibbett D."/>
        </authorList>
    </citation>
    <scope>NUCLEOTIDE SEQUENCE [LARGE SCALE GENOMIC DNA]</scope>
    <source>
        <strain evidence="2">ALCF2SS1-6</strain>
    </source>
</reference>
<sequence>MGKLASLVLANIRAWCIRHRQGLFGAVQSERRMSFHILSALACVYPSSSPLAPFVQVVFVFALFFFVDRSALKSSFTGVHRALLTRVKASKIAGSLAILTQTATKSAANYVLGIDIVQLLKDLDALRTRATQLNAELTAKDKMLEEDGRTIRRKDRALAYKDSTIRAKDRELVFAGKEMRDMQERMTEKDAALTTANTKLEWYTRHVAEVNDTPTLIPEGSIAIHPLFQILSRANHSLVNQADKHKREREQLQATVSHHREEWARLHGQIEELGSQLASSRAACTILESKATGLFSRVKELEKTCEKRASAYARLARENGVQELLDKHHRLKTEVSSYKMDLETCRANERSAREKVEELQLVNGQLTAAYHVLRDEMKILQSTR</sequence>
<evidence type="ECO:0000313" key="3">
    <source>
        <dbReference type="Proteomes" id="UP000313359"/>
    </source>
</evidence>
<dbReference type="AlphaFoldDB" id="A0A5C2S9U8"/>
<keyword evidence="1" id="KW-0175">Coiled coil</keyword>
<dbReference type="Gene3D" id="1.10.287.1490">
    <property type="match status" value="1"/>
</dbReference>
<accession>A0A5C2S9U8</accession>
<organism evidence="2 3">
    <name type="scientific">Lentinus tigrinus ALCF2SS1-6</name>
    <dbReference type="NCBI Taxonomy" id="1328759"/>
    <lineage>
        <taxon>Eukaryota</taxon>
        <taxon>Fungi</taxon>
        <taxon>Dikarya</taxon>
        <taxon>Basidiomycota</taxon>
        <taxon>Agaricomycotina</taxon>
        <taxon>Agaricomycetes</taxon>
        <taxon>Polyporales</taxon>
        <taxon>Polyporaceae</taxon>
        <taxon>Lentinus</taxon>
    </lineage>
</organism>